<dbReference type="Gene3D" id="3.55.50.30">
    <property type="match status" value="1"/>
</dbReference>
<feature type="domain" description="Protein FecR C-terminal" evidence="2">
    <location>
        <begin position="281"/>
        <end position="347"/>
    </location>
</feature>
<dbReference type="InterPro" id="IPR006860">
    <property type="entry name" value="FecR"/>
</dbReference>
<dbReference type="Gene3D" id="2.60.120.1440">
    <property type="match status" value="1"/>
</dbReference>
<protein>
    <submittedName>
        <fullName evidence="3">FecR domain-containing protein</fullName>
    </submittedName>
</protein>
<feature type="domain" description="FecR protein" evidence="1">
    <location>
        <begin position="136"/>
        <end position="233"/>
    </location>
</feature>
<keyword evidence="4" id="KW-1185">Reference proteome</keyword>
<sequence>MNASDLPDYSHYSINEFVLDESFRRWVLQPDEETMSFWHSFMLRHPEQQPVIEEASAILLHLRIRQDDLTDSRQERIWQVLDTAYEQQMQPSGEVKPRWQRWVNPFRRWQLAASLTGLLVLAGGGWAYWHYGQRQEVHTNYGQLLTVTLPDGSQVRLNGNSTLSYPTDWTNARDREVWLEGEAFFTVTKQRTSSGRLKFITHTPNLDISVLGTRFNVNTRRGQTQVVLSEGKIQLSQPNGPATRVMLMKPGELATAQSEATPVAIKPAKPQLYTAWTKQEFAFENTPLRAIAQQLNDGWGLTLVFDDDALAERRFTGNLSSQDVETLLTTLAATFDLQVVRDKDRIYLHRQ</sequence>
<dbReference type="InterPro" id="IPR032508">
    <property type="entry name" value="FecR_C"/>
</dbReference>
<reference evidence="3 4" key="1">
    <citation type="submission" date="2022-04" db="EMBL/GenBank/DDBJ databases">
        <title>Spirosoma sp. strain RP8 genome sequencing and assembly.</title>
        <authorList>
            <person name="Jung Y."/>
        </authorList>
    </citation>
    <scope>NUCLEOTIDE SEQUENCE [LARGE SCALE GENOMIC DNA]</scope>
    <source>
        <strain evidence="3 4">RP8</strain>
    </source>
</reference>
<dbReference type="PANTHER" id="PTHR30273:SF2">
    <property type="entry name" value="PROTEIN FECR"/>
    <property type="match status" value="1"/>
</dbReference>
<evidence type="ECO:0000259" key="2">
    <source>
        <dbReference type="Pfam" id="PF16344"/>
    </source>
</evidence>
<dbReference type="InterPro" id="IPR012373">
    <property type="entry name" value="Ferrdict_sens_TM"/>
</dbReference>
<dbReference type="EMBL" id="JALPRF010000003">
    <property type="protein sequence ID" value="MCK8493862.1"/>
    <property type="molecule type" value="Genomic_DNA"/>
</dbReference>
<gene>
    <name evidence="3" type="ORF">M0L20_18490</name>
</gene>
<dbReference type="RefSeq" id="WP_248478494.1">
    <property type="nucleotide sequence ID" value="NZ_JALPRF010000003.1"/>
</dbReference>
<evidence type="ECO:0000313" key="4">
    <source>
        <dbReference type="Proteomes" id="UP001202180"/>
    </source>
</evidence>
<proteinExistence type="predicted"/>
<organism evidence="3 4">
    <name type="scientific">Spirosoma liriopis</name>
    <dbReference type="NCBI Taxonomy" id="2937440"/>
    <lineage>
        <taxon>Bacteria</taxon>
        <taxon>Pseudomonadati</taxon>
        <taxon>Bacteroidota</taxon>
        <taxon>Cytophagia</taxon>
        <taxon>Cytophagales</taxon>
        <taxon>Cytophagaceae</taxon>
        <taxon>Spirosoma</taxon>
    </lineage>
</organism>
<dbReference type="Proteomes" id="UP001202180">
    <property type="component" value="Unassembled WGS sequence"/>
</dbReference>
<accession>A0ABT0HNW6</accession>
<evidence type="ECO:0000259" key="1">
    <source>
        <dbReference type="Pfam" id="PF04773"/>
    </source>
</evidence>
<dbReference type="Pfam" id="PF04773">
    <property type="entry name" value="FecR"/>
    <property type="match status" value="1"/>
</dbReference>
<comment type="caution">
    <text evidence="3">The sequence shown here is derived from an EMBL/GenBank/DDBJ whole genome shotgun (WGS) entry which is preliminary data.</text>
</comment>
<name>A0ABT0HNW6_9BACT</name>
<dbReference type="Pfam" id="PF16344">
    <property type="entry name" value="FecR_C"/>
    <property type="match status" value="1"/>
</dbReference>
<dbReference type="PANTHER" id="PTHR30273">
    <property type="entry name" value="PERIPLASMIC SIGNAL SENSOR AND SIGMA FACTOR ACTIVATOR FECR-RELATED"/>
    <property type="match status" value="1"/>
</dbReference>
<evidence type="ECO:0000313" key="3">
    <source>
        <dbReference type="EMBL" id="MCK8493862.1"/>
    </source>
</evidence>